<feature type="domain" description="Orc1-like AAA ATPase" evidence="1">
    <location>
        <begin position="278"/>
        <end position="413"/>
    </location>
</feature>
<protein>
    <submittedName>
        <fullName evidence="3">Uncharacterized protein</fullName>
    </submittedName>
</protein>
<dbReference type="AlphaFoldDB" id="A0A067N8Z7"/>
<dbReference type="CDD" id="cd21037">
    <property type="entry name" value="MLKL_NTD"/>
    <property type="match status" value="1"/>
</dbReference>
<dbReference type="Pfam" id="PF22215">
    <property type="entry name" value="MLKL_N"/>
    <property type="match status" value="1"/>
</dbReference>
<dbReference type="EMBL" id="KL198018">
    <property type="protein sequence ID" value="KDQ20246.1"/>
    <property type="molecule type" value="Genomic_DNA"/>
</dbReference>
<proteinExistence type="predicted"/>
<dbReference type="PANTHER" id="PTHR47691:SF3">
    <property type="entry name" value="HTH-TYPE TRANSCRIPTIONAL REGULATOR RV0890C-RELATED"/>
    <property type="match status" value="1"/>
</dbReference>
<dbReference type="InterPro" id="IPR054000">
    <property type="entry name" value="MLKL_N"/>
</dbReference>
<dbReference type="Pfam" id="PF13191">
    <property type="entry name" value="AAA_16"/>
    <property type="match status" value="1"/>
</dbReference>
<dbReference type="HOGENOM" id="CLU_409919_0_0_1"/>
<accession>A0A067N8Z7</accession>
<dbReference type="Gene3D" id="3.40.50.300">
    <property type="entry name" value="P-loop containing nucleotide triphosphate hydrolases"/>
    <property type="match status" value="1"/>
</dbReference>
<dbReference type="PANTHER" id="PTHR47691">
    <property type="entry name" value="REGULATOR-RELATED"/>
    <property type="match status" value="1"/>
</dbReference>
<dbReference type="Proteomes" id="UP000027195">
    <property type="component" value="Unassembled WGS sequence"/>
</dbReference>
<evidence type="ECO:0000313" key="4">
    <source>
        <dbReference type="Proteomes" id="UP000027195"/>
    </source>
</evidence>
<dbReference type="InterPro" id="IPR027417">
    <property type="entry name" value="P-loop_NTPase"/>
</dbReference>
<dbReference type="InterPro" id="IPR059179">
    <property type="entry name" value="MLKL-like_MCAfunc"/>
</dbReference>
<sequence length="670" mass="73908">MSTSHLAPHLYREKRTLSAIVAAPAVAALAGAFEGYVHPSVGTSLSAGSSSLGLPRSGVFHLISPTRDRDFILDWGSLVLGGVAQLGQSVPYLSGAIQLGVAILNIVKAMRASQEQCLELIKRICIVFLAIQDSLNTSDGLVPQNLRTNIDHLKSTLRDIYEFVREQCGKPWIKRMLRSSTDTTRIANFHRNLEDSLRVFDLKSHIDIHFVLSLLSKQIQVGFRDIRSLFVPCDHPTTSPDLPKRALSADTTREEQYNLSYACDPPFGTSLPPAPAHFYGREEELERLVRAATATTGNACTSLAILGTGGIGKTSVALRAIHDPRVVRLYGSRRFFIPCASVTTYEGLITTIAASIGLPRVINLSSATLMDFLTEGGGPTVLVLDNFETPWEQMDARVKVEELLCHLCGLPTLTLVLTMRGAERPLGPSWTSFHSPLRTLGLNAARQTFVAISGIDEKDPHIDALVLAVDRLPLAIALMANMAQVESTEKLLRRWETEKTSMLTRGGVDRLASLDISIAISLSCPRMIGVARGEALLSLLSLLPCGEMDDALLAAFSCSQELPKAIQVLLSTALAFRNANTSRLRVLAPIREYILQYYPPEREPDLLRNLAAYYLEKATKDEVDFYSARNWVNLVDYMVPRKLILESQRQRAWAYRMSCVQVEPVFPQTK</sequence>
<evidence type="ECO:0000259" key="1">
    <source>
        <dbReference type="Pfam" id="PF13191"/>
    </source>
</evidence>
<dbReference type="InterPro" id="IPR041664">
    <property type="entry name" value="AAA_16"/>
</dbReference>
<dbReference type="OrthoDB" id="431454at2759"/>
<evidence type="ECO:0000259" key="2">
    <source>
        <dbReference type="Pfam" id="PF22215"/>
    </source>
</evidence>
<dbReference type="SUPFAM" id="SSF52540">
    <property type="entry name" value="P-loop containing nucleoside triphosphate hydrolases"/>
    <property type="match status" value="1"/>
</dbReference>
<dbReference type="Gene3D" id="1.20.930.20">
    <property type="entry name" value="Adaptor protein Cbl, N-terminal domain"/>
    <property type="match status" value="1"/>
</dbReference>
<organism evidence="3 4">
    <name type="scientific">Botryobasidium botryosum (strain FD-172 SS1)</name>
    <dbReference type="NCBI Taxonomy" id="930990"/>
    <lineage>
        <taxon>Eukaryota</taxon>
        <taxon>Fungi</taxon>
        <taxon>Dikarya</taxon>
        <taxon>Basidiomycota</taxon>
        <taxon>Agaricomycotina</taxon>
        <taxon>Agaricomycetes</taxon>
        <taxon>Cantharellales</taxon>
        <taxon>Botryobasidiaceae</taxon>
        <taxon>Botryobasidium</taxon>
    </lineage>
</organism>
<dbReference type="STRING" id="930990.A0A067N8Z7"/>
<dbReference type="GO" id="GO:0007166">
    <property type="term" value="P:cell surface receptor signaling pathway"/>
    <property type="evidence" value="ECO:0007669"/>
    <property type="project" value="InterPro"/>
</dbReference>
<dbReference type="InParanoid" id="A0A067N8Z7"/>
<name>A0A067N8Z7_BOTB1</name>
<dbReference type="InterPro" id="IPR036537">
    <property type="entry name" value="Adaptor_Cbl_N_dom_sf"/>
</dbReference>
<keyword evidence="4" id="KW-1185">Reference proteome</keyword>
<evidence type="ECO:0000313" key="3">
    <source>
        <dbReference type="EMBL" id="KDQ20246.1"/>
    </source>
</evidence>
<reference evidence="4" key="1">
    <citation type="journal article" date="2014" name="Proc. Natl. Acad. Sci. U.S.A.">
        <title>Extensive sampling of basidiomycete genomes demonstrates inadequacy of the white-rot/brown-rot paradigm for wood decay fungi.</title>
        <authorList>
            <person name="Riley R."/>
            <person name="Salamov A.A."/>
            <person name="Brown D.W."/>
            <person name="Nagy L.G."/>
            <person name="Floudas D."/>
            <person name="Held B.W."/>
            <person name="Levasseur A."/>
            <person name="Lombard V."/>
            <person name="Morin E."/>
            <person name="Otillar R."/>
            <person name="Lindquist E.A."/>
            <person name="Sun H."/>
            <person name="LaButti K.M."/>
            <person name="Schmutz J."/>
            <person name="Jabbour D."/>
            <person name="Luo H."/>
            <person name="Baker S.E."/>
            <person name="Pisabarro A.G."/>
            <person name="Walton J.D."/>
            <person name="Blanchette R.A."/>
            <person name="Henrissat B."/>
            <person name="Martin F."/>
            <person name="Cullen D."/>
            <person name="Hibbett D.S."/>
            <person name="Grigoriev I.V."/>
        </authorList>
    </citation>
    <scope>NUCLEOTIDE SEQUENCE [LARGE SCALE GENOMIC DNA]</scope>
    <source>
        <strain evidence="4">FD-172 SS1</strain>
    </source>
</reference>
<gene>
    <name evidence="3" type="ORF">BOTBODRAFT_184202</name>
</gene>
<feature type="domain" description="Mixed lineage kinase" evidence="2">
    <location>
        <begin position="97"/>
        <end position="203"/>
    </location>
</feature>